<keyword evidence="11" id="KW-1185">Reference proteome</keyword>
<feature type="transmembrane region" description="Helical" evidence="8">
    <location>
        <begin position="365"/>
        <end position="388"/>
    </location>
</feature>
<protein>
    <submittedName>
        <fullName evidence="10">Putative arginine permease</fullName>
    </submittedName>
</protein>
<feature type="transmembrane region" description="Helical" evidence="8">
    <location>
        <begin position="79"/>
        <end position="96"/>
    </location>
</feature>
<evidence type="ECO:0000259" key="9">
    <source>
        <dbReference type="Pfam" id="PF00324"/>
    </source>
</evidence>
<dbReference type="RefSeq" id="XP_024736813.1">
    <property type="nucleotide sequence ID" value="XM_024876948.1"/>
</dbReference>
<dbReference type="Gene3D" id="1.20.1740.10">
    <property type="entry name" value="Amino acid/polyamine transporter I"/>
    <property type="match status" value="1"/>
</dbReference>
<feature type="transmembrane region" description="Helical" evidence="8">
    <location>
        <begin position="276"/>
        <end position="294"/>
    </location>
</feature>
<dbReference type="FunFam" id="1.20.1740.10:FF:000001">
    <property type="entry name" value="Amino acid permease"/>
    <property type="match status" value="1"/>
</dbReference>
<feature type="domain" description="Amino acid permease/ SLC12A" evidence="9">
    <location>
        <begin position="51"/>
        <end position="503"/>
    </location>
</feature>
<dbReference type="PANTHER" id="PTHR43341:SF26">
    <property type="entry name" value="GENERAL AMINO ACID PERMEASE AGP3"/>
    <property type="match status" value="1"/>
</dbReference>
<keyword evidence="2" id="KW-0813">Transport</keyword>
<comment type="subcellular location">
    <subcellularLocation>
        <location evidence="1">Membrane</location>
        <topology evidence="1">Multi-pass membrane protein</topology>
    </subcellularLocation>
</comment>
<dbReference type="PIRSF" id="PIRSF006060">
    <property type="entry name" value="AA_transporter"/>
    <property type="match status" value="1"/>
</dbReference>
<feature type="transmembrane region" description="Helical" evidence="8">
    <location>
        <begin position="329"/>
        <end position="353"/>
    </location>
</feature>
<dbReference type="PANTHER" id="PTHR43341">
    <property type="entry name" value="AMINO ACID PERMEASE"/>
    <property type="match status" value="1"/>
</dbReference>
<evidence type="ECO:0000256" key="1">
    <source>
        <dbReference type="ARBA" id="ARBA00004141"/>
    </source>
</evidence>
<feature type="transmembrane region" description="Helical" evidence="8">
    <location>
        <begin position="476"/>
        <end position="496"/>
    </location>
</feature>
<evidence type="ECO:0000256" key="3">
    <source>
        <dbReference type="ARBA" id="ARBA00022692"/>
    </source>
</evidence>
<dbReference type="GeneID" id="36585025"/>
<feature type="transmembrane region" description="Helical" evidence="8">
    <location>
        <begin position="400"/>
        <end position="424"/>
    </location>
</feature>
<dbReference type="GO" id="GO:0016020">
    <property type="term" value="C:membrane"/>
    <property type="evidence" value="ECO:0007669"/>
    <property type="project" value="UniProtKB-SubCell"/>
</dbReference>
<feature type="transmembrane region" description="Helical" evidence="8">
    <location>
        <begin position="196"/>
        <end position="219"/>
    </location>
</feature>
<dbReference type="InterPro" id="IPR004840">
    <property type="entry name" value="Amino_acid_permease_CS"/>
</dbReference>
<dbReference type="PROSITE" id="PS00218">
    <property type="entry name" value="AMINO_ACID_PERMEASE_1"/>
    <property type="match status" value="1"/>
</dbReference>
<keyword evidence="3 8" id="KW-0812">Transmembrane</keyword>
<evidence type="ECO:0000256" key="4">
    <source>
        <dbReference type="ARBA" id="ARBA00022970"/>
    </source>
</evidence>
<dbReference type="Pfam" id="PF00324">
    <property type="entry name" value="AA_permease"/>
    <property type="match status" value="1"/>
</dbReference>
<dbReference type="InParanoid" id="A0A2J6TA77"/>
<dbReference type="InterPro" id="IPR004841">
    <property type="entry name" value="AA-permease/SLC12A_dom"/>
</dbReference>
<proteinExistence type="predicted"/>
<evidence type="ECO:0000256" key="8">
    <source>
        <dbReference type="SAM" id="Phobius"/>
    </source>
</evidence>
<feature type="transmembrane region" description="Helical" evidence="8">
    <location>
        <begin position="133"/>
        <end position="156"/>
    </location>
</feature>
<evidence type="ECO:0000313" key="11">
    <source>
        <dbReference type="Proteomes" id="UP000235371"/>
    </source>
</evidence>
<dbReference type="GO" id="GO:0015171">
    <property type="term" value="F:amino acid transmembrane transporter activity"/>
    <property type="evidence" value="ECO:0007669"/>
    <property type="project" value="TreeGrafter"/>
</dbReference>
<feature type="compositionally biased region" description="Polar residues" evidence="7">
    <location>
        <begin position="1"/>
        <end position="14"/>
    </location>
</feature>
<keyword evidence="4" id="KW-0029">Amino-acid transport</keyword>
<dbReference type="STRING" id="1095630.A0A2J6TA77"/>
<dbReference type="InterPro" id="IPR050524">
    <property type="entry name" value="APC_YAT"/>
</dbReference>
<gene>
    <name evidence="10" type="ORF">K444DRAFT_561578</name>
</gene>
<keyword evidence="6 8" id="KW-0472">Membrane</keyword>
<name>A0A2J6TA77_9HELO</name>
<dbReference type="Proteomes" id="UP000235371">
    <property type="component" value="Unassembled WGS sequence"/>
</dbReference>
<keyword evidence="5 8" id="KW-1133">Transmembrane helix</keyword>
<evidence type="ECO:0000256" key="6">
    <source>
        <dbReference type="ARBA" id="ARBA00023136"/>
    </source>
</evidence>
<evidence type="ECO:0000256" key="5">
    <source>
        <dbReference type="ARBA" id="ARBA00022989"/>
    </source>
</evidence>
<reference evidence="10 11" key="1">
    <citation type="submission" date="2016-04" db="EMBL/GenBank/DDBJ databases">
        <title>A degradative enzymes factory behind the ericoid mycorrhizal symbiosis.</title>
        <authorList>
            <consortium name="DOE Joint Genome Institute"/>
            <person name="Martino E."/>
            <person name="Morin E."/>
            <person name="Grelet G."/>
            <person name="Kuo A."/>
            <person name="Kohler A."/>
            <person name="Daghino S."/>
            <person name="Barry K."/>
            <person name="Choi C."/>
            <person name="Cichocki N."/>
            <person name="Clum A."/>
            <person name="Copeland A."/>
            <person name="Hainaut M."/>
            <person name="Haridas S."/>
            <person name="Labutti K."/>
            <person name="Lindquist E."/>
            <person name="Lipzen A."/>
            <person name="Khouja H.-R."/>
            <person name="Murat C."/>
            <person name="Ohm R."/>
            <person name="Olson A."/>
            <person name="Spatafora J."/>
            <person name="Veneault-Fourrey C."/>
            <person name="Henrissat B."/>
            <person name="Grigoriev I."/>
            <person name="Martin F."/>
            <person name="Perotto S."/>
        </authorList>
    </citation>
    <scope>NUCLEOTIDE SEQUENCE [LARGE SCALE GENOMIC DNA]</scope>
    <source>
        <strain evidence="10 11">E</strain>
    </source>
</reference>
<feature type="transmembrane region" description="Helical" evidence="8">
    <location>
        <begin position="444"/>
        <end position="464"/>
    </location>
</feature>
<evidence type="ECO:0000256" key="2">
    <source>
        <dbReference type="ARBA" id="ARBA00022448"/>
    </source>
</evidence>
<dbReference type="FunCoup" id="A0A2J6TA77">
    <property type="interactions" value="136"/>
</dbReference>
<feature type="region of interest" description="Disordered" evidence="7">
    <location>
        <begin position="1"/>
        <end position="20"/>
    </location>
</feature>
<accession>A0A2J6TA77</accession>
<evidence type="ECO:0000256" key="7">
    <source>
        <dbReference type="SAM" id="MobiDB-lite"/>
    </source>
</evidence>
<feature type="transmembrane region" description="Helical" evidence="8">
    <location>
        <begin position="52"/>
        <end position="73"/>
    </location>
</feature>
<dbReference type="AlphaFoldDB" id="A0A2J6TA77"/>
<dbReference type="EMBL" id="KZ613803">
    <property type="protein sequence ID" value="PMD59909.1"/>
    <property type="molecule type" value="Genomic_DNA"/>
</dbReference>
<dbReference type="OrthoDB" id="3900342at2759"/>
<organism evidence="10 11">
    <name type="scientific">Hyaloscypha bicolor E</name>
    <dbReference type="NCBI Taxonomy" id="1095630"/>
    <lineage>
        <taxon>Eukaryota</taxon>
        <taxon>Fungi</taxon>
        <taxon>Dikarya</taxon>
        <taxon>Ascomycota</taxon>
        <taxon>Pezizomycotina</taxon>
        <taxon>Leotiomycetes</taxon>
        <taxon>Helotiales</taxon>
        <taxon>Hyaloscyphaceae</taxon>
        <taxon>Hyaloscypha</taxon>
        <taxon>Hyaloscypha bicolor</taxon>
    </lineage>
</organism>
<evidence type="ECO:0000313" key="10">
    <source>
        <dbReference type="EMBL" id="PMD59909.1"/>
    </source>
</evidence>
<feature type="transmembrane region" description="Helical" evidence="8">
    <location>
        <begin position="162"/>
        <end position="184"/>
    </location>
</feature>
<sequence>MAQTSDLESPSCPQKISGDEKSIVKTTEKPVDVQNGIILDDGLQRGLLGRHVTLISLASVIGASCFYGFGYALYLSGPLGALIGFGIVGFIVWALMQSVGEVTTMFPIAGGFVEHAGRFVDPAFSFAMAWMYYFMWSVFLGSEWNGAILILQYWVPEEKMPLYGWVIVFWVFFSILTTLGVVVYGEIEYYFGWFKIISFAVCFFISFLVNVGAFGNGYIGFRYWNPPEGPIVNGINGFGQVFVLASAYYVGTEIVSLAAGETKDPRNSIPTGVDSVVYRIVFVYMGVIFFQGLICPSNAPELLNAESTVASSPFTIGFVQAGWKSAGDFINVLIVIAFISAVNGCIYVQSRVLYSLALSHRAPQVFAITSTKGVPYVSILTSVCWGFLALMNMKVTAGQVFAYMTSVGGSAAYIAWAGIVFTHLRVRSGLVKQGINPSTYPFKAFGSIWIYRFNLFLNVFLLLIQGFTAFEKPFNWRLFVVSYITIPTTILLFVGYKLYHKTRWVRLSEMDFSDRLLKIDDEDEVKKVSFINKLTAKVRH</sequence>